<evidence type="ECO:0000256" key="3">
    <source>
        <dbReference type="SAM" id="Phobius"/>
    </source>
</evidence>
<sequence>MNEMKKEVAERAAATSEAPEDATEVVKVTRKRKALKGSRTRTILMLVVPLLLLLGLAYLWLASGGSESTDNAQVKTDIVSVTAQVTGPVVEVKVKNGDQVKRGDVLFRIDPAPFQVALEQAQAQLAAAKLQTNELRTQAAGTGADITGAQANLAIKRNALNRQSTLLKQGFTTRADYEDALNEVRTAETDLADARARAANAHAAIAPGQQPAIAQAQAAVDKARLDLSRTTVRAPMDGEIANADRLQIGTQIVSGVGALSIVHSNGAWVEANFKEKQLTDMRPGQPVNVKIDAYPGVKFKAHVESIGAGTGSEFSLLPAQNANGNWVKVTQRVPVRVAFDGHPSKPMIAGLSAVVTVDTD</sequence>
<keyword evidence="3" id="KW-1133">Transmembrane helix</keyword>
<comment type="caution">
    <text evidence="6">The sequence shown here is derived from an EMBL/GenBank/DDBJ whole genome shotgun (WGS) entry which is preliminary data.</text>
</comment>
<proteinExistence type="predicted"/>
<protein>
    <submittedName>
        <fullName evidence="6">HlyD family secretion protein</fullName>
    </submittedName>
</protein>
<feature type="domain" description="p-hydroxybenzoic acid efflux pump subunit AaeA-like beta-barrel" evidence="5">
    <location>
        <begin position="268"/>
        <end position="357"/>
    </location>
</feature>
<keyword evidence="7" id="KW-1185">Reference proteome</keyword>
<dbReference type="SUPFAM" id="SSF111369">
    <property type="entry name" value="HlyD-like secretion proteins"/>
    <property type="match status" value="2"/>
</dbReference>
<reference evidence="6" key="1">
    <citation type="submission" date="2022-05" db="EMBL/GenBank/DDBJ databases">
        <authorList>
            <person name="Jo J.-H."/>
            <person name="Im W.-T."/>
        </authorList>
    </citation>
    <scope>NUCLEOTIDE SEQUENCE</scope>
    <source>
        <strain evidence="6">RG327</strain>
    </source>
</reference>
<evidence type="ECO:0000256" key="1">
    <source>
        <dbReference type="ARBA" id="ARBA00004196"/>
    </source>
</evidence>
<dbReference type="InterPro" id="IPR058625">
    <property type="entry name" value="MdtA-like_BSH"/>
</dbReference>
<dbReference type="Gene3D" id="2.40.50.100">
    <property type="match status" value="1"/>
</dbReference>
<organism evidence="6 7">
    <name type="scientific">Sphingomonas anseongensis</name>
    <dbReference type="NCBI Taxonomy" id="2908207"/>
    <lineage>
        <taxon>Bacteria</taxon>
        <taxon>Pseudomonadati</taxon>
        <taxon>Pseudomonadota</taxon>
        <taxon>Alphaproteobacteria</taxon>
        <taxon>Sphingomonadales</taxon>
        <taxon>Sphingomonadaceae</taxon>
        <taxon>Sphingomonas</taxon>
    </lineage>
</organism>
<feature type="compositionally biased region" description="Basic and acidic residues" evidence="2">
    <location>
        <begin position="1"/>
        <end position="10"/>
    </location>
</feature>
<comment type="subcellular location">
    <subcellularLocation>
        <location evidence="1">Cell envelope</location>
    </subcellularLocation>
</comment>
<name>A0ABT0RDH2_9SPHN</name>
<dbReference type="RefSeq" id="WP_249867258.1">
    <property type="nucleotide sequence ID" value="NZ_JAMGBC010000001.1"/>
</dbReference>
<evidence type="ECO:0000259" key="5">
    <source>
        <dbReference type="Pfam" id="PF25963"/>
    </source>
</evidence>
<dbReference type="Pfam" id="PF25963">
    <property type="entry name" value="Beta-barrel_AAEA"/>
    <property type="match status" value="1"/>
</dbReference>
<feature type="transmembrane region" description="Helical" evidence="3">
    <location>
        <begin position="42"/>
        <end position="61"/>
    </location>
</feature>
<dbReference type="Gene3D" id="2.40.30.170">
    <property type="match status" value="1"/>
</dbReference>
<evidence type="ECO:0000313" key="6">
    <source>
        <dbReference type="EMBL" id="MCL6678298.1"/>
    </source>
</evidence>
<keyword evidence="3" id="KW-0472">Membrane</keyword>
<evidence type="ECO:0000313" key="7">
    <source>
        <dbReference type="Proteomes" id="UP001165343"/>
    </source>
</evidence>
<dbReference type="EMBL" id="JAMGBC010000001">
    <property type="protein sequence ID" value="MCL6678298.1"/>
    <property type="molecule type" value="Genomic_DNA"/>
</dbReference>
<keyword evidence="3" id="KW-0812">Transmembrane</keyword>
<dbReference type="PANTHER" id="PTHR30386">
    <property type="entry name" value="MEMBRANE FUSION SUBUNIT OF EMRAB-TOLC MULTIDRUG EFFLUX PUMP"/>
    <property type="match status" value="1"/>
</dbReference>
<dbReference type="InterPro" id="IPR050739">
    <property type="entry name" value="MFP"/>
</dbReference>
<dbReference type="PANTHER" id="PTHR30386:SF19">
    <property type="entry name" value="MULTIDRUG EXPORT PROTEIN EMRA-RELATED"/>
    <property type="match status" value="1"/>
</dbReference>
<evidence type="ECO:0000259" key="4">
    <source>
        <dbReference type="Pfam" id="PF25917"/>
    </source>
</evidence>
<dbReference type="InterPro" id="IPR058634">
    <property type="entry name" value="AaeA-lik-b-barrel"/>
</dbReference>
<feature type="domain" description="Multidrug resistance protein MdtA-like barrel-sandwich hybrid" evidence="4">
    <location>
        <begin position="78"/>
        <end position="259"/>
    </location>
</feature>
<evidence type="ECO:0000256" key="2">
    <source>
        <dbReference type="SAM" id="MobiDB-lite"/>
    </source>
</evidence>
<dbReference type="Pfam" id="PF25917">
    <property type="entry name" value="BSH_RND"/>
    <property type="match status" value="1"/>
</dbReference>
<feature type="region of interest" description="Disordered" evidence="2">
    <location>
        <begin position="1"/>
        <end position="21"/>
    </location>
</feature>
<accession>A0ABT0RDH2</accession>
<gene>
    <name evidence="6" type="ORF">LZ519_03060</name>
</gene>
<dbReference type="Proteomes" id="UP001165343">
    <property type="component" value="Unassembled WGS sequence"/>
</dbReference>